<dbReference type="InterPro" id="IPR036291">
    <property type="entry name" value="NAD(P)-bd_dom_sf"/>
</dbReference>
<evidence type="ECO:0000313" key="2">
    <source>
        <dbReference type="Proteomes" id="UP001501759"/>
    </source>
</evidence>
<protein>
    <submittedName>
        <fullName evidence="1">Uncharacterized protein</fullName>
    </submittedName>
</protein>
<dbReference type="EMBL" id="BAABKB010000016">
    <property type="protein sequence ID" value="GAA5017389.1"/>
    <property type="molecule type" value="Genomic_DNA"/>
</dbReference>
<organism evidence="1 2">
    <name type="scientific">Streptomyces siamensis</name>
    <dbReference type="NCBI Taxonomy" id="1274986"/>
    <lineage>
        <taxon>Bacteria</taxon>
        <taxon>Bacillati</taxon>
        <taxon>Actinomycetota</taxon>
        <taxon>Actinomycetes</taxon>
        <taxon>Kitasatosporales</taxon>
        <taxon>Streptomycetaceae</taxon>
        <taxon>Streptomyces</taxon>
    </lineage>
</organism>
<sequence length="111" mass="11887">MIVVSAASGANDLAEAAARVLTEDHHAGNAYDFTGALWTYPQLAETLTRVTGTSVTVHERQERLPGAQGWIEDQVRSGALERQTDDLQRVLGRPATSLEEALRALFGGSPA</sequence>
<dbReference type="SUPFAM" id="SSF51735">
    <property type="entry name" value="NAD(P)-binding Rossmann-fold domains"/>
    <property type="match status" value="1"/>
</dbReference>
<reference evidence="2" key="1">
    <citation type="journal article" date="2019" name="Int. J. Syst. Evol. Microbiol.">
        <title>The Global Catalogue of Microorganisms (GCM) 10K type strain sequencing project: providing services to taxonomists for standard genome sequencing and annotation.</title>
        <authorList>
            <consortium name="The Broad Institute Genomics Platform"/>
            <consortium name="The Broad Institute Genome Sequencing Center for Infectious Disease"/>
            <person name="Wu L."/>
            <person name="Ma J."/>
        </authorList>
    </citation>
    <scope>NUCLEOTIDE SEQUENCE [LARGE SCALE GENOMIC DNA]</scope>
    <source>
        <strain evidence="2">JCM 18409</strain>
    </source>
</reference>
<name>A0ABP9J192_9ACTN</name>
<proteinExistence type="predicted"/>
<dbReference type="Gene3D" id="3.40.50.720">
    <property type="entry name" value="NAD(P)-binding Rossmann-like Domain"/>
    <property type="match status" value="1"/>
</dbReference>
<dbReference type="PANTHER" id="PTHR47129:SF1">
    <property type="entry name" value="NMRA-LIKE DOMAIN-CONTAINING PROTEIN"/>
    <property type="match status" value="1"/>
</dbReference>
<dbReference type="Gene3D" id="3.90.25.10">
    <property type="entry name" value="UDP-galactose 4-epimerase, domain 1"/>
    <property type="match status" value="1"/>
</dbReference>
<dbReference type="InterPro" id="IPR052718">
    <property type="entry name" value="NmrA-type_oxidoreductase"/>
</dbReference>
<accession>A0ABP9J192</accession>
<dbReference type="RefSeq" id="WP_345651761.1">
    <property type="nucleotide sequence ID" value="NZ_BAABKB010000016.1"/>
</dbReference>
<evidence type="ECO:0000313" key="1">
    <source>
        <dbReference type="EMBL" id="GAA5017389.1"/>
    </source>
</evidence>
<gene>
    <name evidence="1" type="ORF">GCM10023335_43970</name>
</gene>
<comment type="caution">
    <text evidence="1">The sequence shown here is derived from an EMBL/GenBank/DDBJ whole genome shotgun (WGS) entry which is preliminary data.</text>
</comment>
<dbReference type="PANTHER" id="PTHR47129">
    <property type="entry name" value="QUINONE OXIDOREDUCTASE 2"/>
    <property type="match status" value="1"/>
</dbReference>
<keyword evidence="2" id="KW-1185">Reference proteome</keyword>
<dbReference type="Proteomes" id="UP001501759">
    <property type="component" value="Unassembled WGS sequence"/>
</dbReference>